<dbReference type="Proteomes" id="UP001151760">
    <property type="component" value="Unassembled WGS sequence"/>
</dbReference>
<protein>
    <submittedName>
        <fullName evidence="2">Uncharacterized protein</fullName>
    </submittedName>
</protein>
<proteinExistence type="predicted"/>
<comment type="caution">
    <text evidence="2">The sequence shown here is derived from an EMBL/GenBank/DDBJ whole genome shotgun (WGS) entry which is preliminary data.</text>
</comment>
<name>A0ABQ4WX07_9ASTR</name>
<gene>
    <name evidence="2" type="ORF">Tco_0652137</name>
</gene>
<dbReference type="EMBL" id="BQNB010009000">
    <property type="protein sequence ID" value="GJS57353.1"/>
    <property type="molecule type" value="Genomic_DNA"/>
</dbReference>
<evidence type="ECO:0000313" key="3">
    <source>
        <dbReference type="Proteomes" id="UP001151760"/>
    </source>
</evidence>
<reference evidence="2" key="1">
    <citation type="journal article" date="2022" name="Int. J. Mol. Sci.">
        <title>Draft Genome of Tanacetum Coccineum: Genomic Comparison of Closely Related Tanacetum-Family Plants.</title>
        <authorList>
            <person name="Yamashiro T."/>
            <person name="Shiraishi A."/>
            <person name="Nakayama K."/>
            <person name="Satake H."/>
        </authorList>
    </citation>
    <scope>NUCLEOTIDE SEQUENCE</scope>
</reference>
<reference evidence="2" key="2">
    <citation type="submission" date="2022-01" db="EMBL/GenBank/DDBJ databases">
        <authorList>
            <person name="Yamashiro T."/>
            <person name="Shiraishi A."/>
            <person name="Satake H."/>
            <person name="Nakayama K."/>
        </authorList>
    </citation>
    <scope>NUCLEOTIDE SEQUENCE</scope>
</reference>
<accession>A0ABQ4WX07</accession>
<sequence length="405" mass="46695">MQTTCQEKQIQELTELVKQLARDNTKLKEELNSMKSEKDKPDGKEKCSDNFDDKEKCPVKLAKLELSYAGSSSNPRGRGRGLRGGRGRNQFTTKTIFQKELAFEQSDFPALFNQSYKEKVMSSEKKDFSYPIKQYIKNFAKIANFLNKVPSKMENDLGYVTCPHDKVNQLVALVDCNSEIVKSAYDYGLLHSVYTKNGAEVSKIPKLFEVAKTFLKITKANMVYIRIYGAIAEVDYEKIYPTVRIAKIGITNHYIIPETKIQEEVIIEELPSYFTKKRSWSFKVMADAILDITNTPFRVNHYEKNTVIVTNATTRDEQGLKILESIYWKIYSPIDALKNNMQAKVLPEKMLSESGMKQLCKILYQDTNHKCEFCGKEEVNNYVPAVILEELFEDKRESVMHDEYE</sequence>
<evidence type="ECO:0000313" key="2">
    <source>
        <dbReference type="EMBL" id="GJS57353.1"/>
    </source>
</evidence>
<organism evidence="2 3">
    <name type="scientific">Tanacetum coccineum</name>
    <dbReference type="NCBI Taxonomy" id="301880"/>
    <lineage>
        <taxon>Eukaryota</taxon>
        <taxon>Viridiplantae</taxon>
        <taxon>Streptophyta</taxon>
        <taxon>Embryophyta</taxon>
        <taxon>Tracheophyta</taxon>
        <taxon>Spermatophyta</taxon>
        <taxon>Magnoliopsida</taxon>
        <taxon>eudicotyledons</taxon>
        <taxon>Gunneridae</taxon>
        <taxon>Pentapetalae</taxon>
        <taxon>asterids</taxon>
        <taxon>campanulids</taxon>
        <taxon>Asterales</taxon>
        <taxon>Asteraceae</taxon>
        <taxon>Asteroideae</taxon>
        <taxon>Anthemideae</taxon>
        <taxon>Anthemidinae</taxon>
        <taxon>Tanacetum</taxon>
    </lineage>
</organism>
<evidence type="ECO:0000256" key="1">
    <source>
        <dbReference type="SAM" id="MobiDB-lite"/>
    </source>
</evidence>
<feature type="compositionally biased region" description="Basic residues" evidence="1">
    <location>
        <begin position="77"/>
        <end position="86"/>
    </location>
</feature>
<feature type="region of interest" description="Disordered" evidence="1">
    <location>
        <begin position="68"/>
        <end position="88"/>
    </location>
</feature>
<feature type="region of interest" description="Disordered" evidence="1">
    <location>
        <begin position="29"/>
        <end position="51"/>
    </location>
</feature>
<keyword evidence="3" id="KW-1185">Reference proteome</keyword>